<dbReference type="Proteomes" id="UP000694548">
    <property type="component" value="Chromosome sgr18"/>
</dbReference>
<sequence>MKFIEIFFSPKILLETLIWLMFSLGCAVVCSALDVQGSWDATYSSELARVAGGPASGEGLLTSPVDDDELEVDKELSGGDSGNFIFHGVHPKGERKRRRGKGKSRNKHRSNFTTPLNPEHTIITHGYTSMHTTTEDPCTSTHLGYCIHGYCKHMEGLQEPVCICMKGYNGERCGIQTLETFTPNTGYDTELVQTVLVVIAVILSVISCCAVLLMTCAHYRSHKNFLASYFGTGSEQEKLQKPIGDVVV</sequence>
<dbReference type="GO" id="GO:0008284">
    <property type="term" value="P:positive regulation of cell population proliferation"/>
    <property type="evidence" value="ECO:0007669"/>
    <property type="project" value="TreeGrafter"/>
</dbReference>
<dbReference type="Proteomes" id="UP000822369">
    <property type="component" value="Chromosome 19"/>
</dbReference>
<feature type="domain" description="EGF-like" evidence="6">
    <location>
        <begin position="134"/>
        <end position="174"/>
    </location>
</feature>
<evidence type="ECO:0000259" key="6">
    <source>
        <dbReference type="PROSITE" id="PS50026"/>
    </source>
</evidence>
<evidence type="ECO:0000313" key="7">
    <source>
        <dbReference type="EMBL" id="KAF7200702.1"/>
    </source>
</evidence>
<dbReference type="GO" id="GO:0007173">
    <property type="term" value="P:epidermal growth factor receptor signaling pathway"/>
    <property type="evidence" value="ECO:0007669"/>
    <property type="project" value="TreeGrafter"/>
</dbReference>
<feature type="compositionally biased region" description="Basic residues" evidence="4">
    <location>
        <begin position="89"/>
        <end position="110"/>
    </location>
</feature>
<evidence type="ECO:0000313" key="9">
    <source>
        <dbReference type="Proteomes" id="UP000694548"/>
    </source>
</evidence>
<keyword evidence="5" id="KW-0812">Transmembrane</keyword>
<evidence type="ECO:0000313" key="8">
    <source>
        <dbReference type="Ensembl" id="ENSNFUP00015038391.1"/>
    </source>
</evidence>
<dbReference type="EMBL" id="JAAVVJ010000019">
    <property type="protein sequence ID" value="KAF7200702.1"/>
    <property type="molecule type" value="Genomic_DNA"/>
</dbReference>
<reference evidence="8" key="3">
    <citation type="submission" date="2025-05" db="UniProtKB">
        <authorList>
            <consortium name="Ensembl"/>
        </authorList>
    </citation>
    <scope>IDENTIFICATION</scope>
</reference>
<dbReference type="PROSITE" id="PS50026">
    <property type="entry name" value="EGF_3"/>
    <property type="match status" value="1"/>
</dbReference>
<dbReference type="PROSITE" id="PS01186">
    <property type="entry name" value="EGF_2"/>
    <property type="match status" value="1"/>
</dbReference>
<reference evidence="7" key="2">
    <citation type="submission" date="2020-03" db="EMBL/GenBank/DDBJ databases">
        <title>Intra-Species Differences in Population Size shape Life History and Genome Evolution.</title>
        <authorList>
            <person name="Willemsen D."/>
            <person name="Cui R."/>
            <person name="Valenzano D.R."/>
        </authorList>
    </citation>
    <scope>NUCLEOTIDE SEQUENCE</scope>
    <source>
        <strain evidence="7">GRZ</strain>
        <tissue evidence="7">Whole</tissue>
    </source>
</reference>
<comment type="caution">
    <text evidence="3">Lacks conserved residue(s) required for the propagation of feature annotation.</text>
</comment>
<evidence type="ECO:0000256" key="2">
    <source>
        <dbReference type="ARBA" id="ARBA00023157"/>
    </source>
</evidence>
<feature type="disulfide bond" evidence="3">
    <location>
        <begin position="164"/>
        <end position="173"/>
    </location>
</feature>
<feature type="transmembrane region" description="Helical" evidence="5">
    <location>
        <begin position="191"/>
        <end position="213"/>
    </location>
</feature>
<gene>
    <name evidence="8" type="primary">areg</name>
    <name evidence="7" type="ORF">G4P62_017052</name>
</gene>
<dbReference type="KEGG" id="nfu:107394302"/>
<dbReference type="GO" id="GO:0008083">
    <property type="term" value="F:growth factor activity"/>
    <property type="evidence" value="ECO:0007669"/>
    <property type="project" value="TreeGrafter"/>
</dbReference>
<keyword evidence="5" id="KW-0472">Membrane</keyword>
<feature type="transmembrane region" description="Helical" evidence="5">
    <location>
        <begin position="12"/>
        <end position="35"/>
    </location>
</feature>
<name>A0A8C6P4V1_NOTFU</name>
<dbReference type="Ensembl" id="ENSNFUT00015040091.1">
    <property type="protein sequence ID" value="ENSNFUP00015038391.1"/>
    <property type="gene ID" value="ENSNFUG00015018534.1"/>
</dbReference>
<dbReference type="PROSITE" id="PS00022">
    <property type="entry name" value="EGF_1"/>
    <property type="match status" value="1"/>
</dbReference>
<evidence type="ECO:0000256" key="3">
    <source>
        <dbReference type="PROSITE-ProRule" id="PRU00076"/>
    </source>
</evidence>
<dbReference type="Gene3D" id="2.10.25.10">
    <property type="entry name" value="Laminin"/>
    <property type="match status" value="1"/>
</dbReference>
<evidence type="ECO:0000256" key="5">
    <source>
        <dbReference type="SAM" id="Phobius"/>
    </source>
</evidence>
<evidence type="ECO:0000256" key="1">
    <source>
        <dbReference type="ARBA" id="ARBA00022536"/>
    </source>
</evidence>
<keyword evidence="1 3" id="KW-0245">EGF-like domain</keyword>
<evidence type="ECO:0000256" key="4">
    <source>
        <dbReference type="SAM" id="MobiDB-lite"/>
    </source>
</evidence>
<dbReference type="InterPro" id="IPR000742">
    <property type="entry name" value="EGF"/>
</dbReference>
<reference evidence="8" key="1">
    <citation type="submission" date="2014-08" db="EMBL/GenBank/DDBJ databases">
        <authorList>
            <person name="Senf B."/>
            <person name="Petzold A."/>
            <person name="Downie B.R."/>
            <person name="Koch P."/>
            <person name="Platzer M."/>
        </authorList>
    </citation>
    <scope>NUCLEOTIDE SEQUENCE [LARGE SCALE GENOMIC DNA]</scope>
    <source>
        <strain evidence="8">GRZ</strain>
    </source>
</reference>
<dbReference type="GO" id="GO:0005615">
    <property type="term" value="C:extracellular space"/>
    <property type="evidence" value="ECO:0007669"/>
    <property type="project" value="TreeGrafter"/>
</dbReference>
<dbReference type="SUPFAM" id="SSF57196">
    <property type="entry name" value="EGF/Laminin"/>
    <property type="match status" value="1"/>
</dbReference>
<dbReference type="GO" id="GO:0045840">
    <property type="term" value="P:positive regulation of mitotic nuclear division"/>
    <property type="evidence" value="ECO:0007669"/>
    <property type="project" value="TreeGrafter"/>
</dbReference>
<dbReference type="PANTHER" id="PTHR10740">
    <property type="entry name" value="TRANSFORMING GROWTH FACTOR ALPHA"/>
    <property type="match status" value="1"/>
</dbReference>
<dbReference type="AlphaFoldDB" id="A0A8C6P4V1"/>
<dbReference type="PANTHER" id="PTHR10740:SF16">
    <property type="entry name" value="AMPHIREGULIN"/>
    <property type="match status" value="1"/>
</dbReference>
<protein>
    <submittedName>
        <fullName evidence="8">Amphiregulin</fullName>
    </submittedName>
    <submittedName>
        <fullName evidence="7">Transcript variant X1</fullName>
    </submittedName>
</protein>
<keyword evidence="9" id="KW-1185">Reference proteome</keyword>
<keyword evidence="5" id="KW-1133">Transmembrane helix</keyword>
<accession>A0A8C6P4V1</accession>
<dbReference type="PROSITE" id="PS51257">
    <property type="entry name" value="PROKAR_LIPOPROTEIN"/>
    <property type="match status" value="1"/>
</dbReference>
<proteinExistence type="predicted"/>
<organism evidence="8 9">
    <name type="scientific">Nothobranchius furzeri</name>
    <name type="common">Turquoise killifish</name>
    <dbReference type="NCBI Taxonomy" id="105023"/>
    <lineage>
        <taxon>Eukaryota</taxon>
        <taxon>Metazoa</taxon>
        <taxon>Chordata</taxon>
        <taxon>Craniata</taxon>
        <taxon>Vertebrata</taxon>
        <taxon>Euteleostomi</taxon>
        <taxon>Actinopterygii</taxon>
        <taxon>Neopterygii</taxon>
        <taxon>Teleostei</taxon>
        <taxon>Neoteleostei</taxon>
        <taxon>Acanthomorphata</taxon>
        <taxon>Ovalentaria</taxon>
        <taxon>Atherinomorphae</taxon>
        <taxon>Cyprinodontiformes</taxon>
        <taxon>Nothobranchiidae</taxon>
        <taxon>Nothobranchius</taxon>
    </lineage>
</organism>
<dbReference type="GeneTree" id="ENSGT00940000156901"/>
<keyword evidence="2 3" id="KW-1015">Disulfide bond</keyword>
<dbReference type="GO" id="GO:0005154">
    <property type="term" value="F:epidermal growth factor receptor binding"/>
    <property type="evidence" value="ECO:0007669"/>
    <property type="project" value="TreeGrafter"/>
</dbReference>
<feature type="region of interest" description="Disordered" evidence="4">
    <location>
        <begin position="87"/>
        <end position="115"/>
    </location>
</feature>